<dbReference type="GO" id="GO:0003677">
    <property type="term" value="F:DNA binding"/>
    <property type="evidence" value="ECO:0007669"/>
    <property type="project" value="InterPro"/>
</dbReference>
<dbReference type="AlphaFoldDB" id="A0A1G8ZGB7"/>
<dbReference type="SMART" id="SM00857">
    <property type="entry name" value="Resolvase"/>
    <property type="match status" value="1"/>
</dbReference>
<dbReference type="PANTHER" id="PTHR30461">
    <property type="entry name" value="DNA-INVERTASE FROM LAMBDOID PROPHAGE"/>
    <property type="match status" value="1"/>
</dbReference>
<dbReference type="InterPro" id="IPR036162">
    <property type="entry name" value="Resolvase-like_N_sf"/>
</dbReference>
<name>A0A1G8ZGB7_9FIRM</name>
<sequence length="540" mass="62707">MIAIKTIAIYSRKSKFTDKGESVQNQVALCKEYGQLHFEGKSFIIYDDEGFSGGNIDRPQFKKMMEDAKEKKFDVLICYRLDRISRNITDFTKLVELLQSHDVAFVSIKEQFDTSTPMGRAMMYIALVFAQLERETIAERIRDNMIQLARTGRWLGGVTPTGFKSEAITYYDHHMNKKRMYQLTPIQKELEIVKIIYEKYLQLNSLSQLESWCLKKHLRTKNNKCFDKSSLKLILMNPVYAVADESLHQYFQSLGMDVASPKEAFNGRYGVLVYNKHQEKSKTCRLKKYTDWIVAISKHQGIISSMDWIQVQSQLKKNSKKAPREGNSRVALLTPLLLCNSCGSKLKVTYKTKNGEILHHYYKCTLKERSRSSLCTMINLNGKQAEEIVLKELKKFTTSSSKFIDVLLTRRNTLLSLKEFENNNPLNLSLKKKLDTYENTISILTLKLAENQGSTAEKYILQEIEKIDKKIRDTREQLGTLINIDEFITIVPPELQITEGMFKNFFTLLHEADFYEKKKILQILIKDIVWDGEKLEINIY</sequence>
<dbReference type="EMBL" id="FNFP01000001">
    <property type="protein sequence ID" value="SDK13190.1"/>
    <property type="molecule type" value="Genomic_DNA"/>
</dbReference>
<accession>A0A1G8ZGB7</accession>
<dbReference type="CDD" id="cd03768">
    <property type="entry name" value="SR_ResInv"/>
    <property type="match status" value="1"/>
</dbReference>
<proteinExistence type="predicted"/>
<dbReference type="STRING" id="393762.SAMN05660472_00826"/>
<gene>
    <name evidence="2" type="ORF">SAMN05660472_00826</name>
</gene>
<dbReference type="PANTHER" id="PTHR30461:SF23">
    <property type="entry name" value="DNA RECOMBINASE-RELATED"/>
    <property type="match status" value="1"/>
</dbReference>
<evidence type="ECO:0000313" key="3">
    <source>
        <dbReference type="Proteomes" id="UP000198718"/>
    </source>
</evidence>
<keyword evidence="3" id="KW-1185">Reference proteome</keyword>
<dbReference type="InterPro" id="IPR050639">
    <property type="entry name" value="SSR_resolvase"/>
</dbReference>
<dbReference type="PROSITE" id="PS51736">
    <property type="entry name" value="RECOMBINASES_3"/>
    <property type="match status" value="1"/>
</dbReference>
<reference evidence="2 3" key="1">
    <citation type="submission" date="2016-10" db="EMBL/GenBank/DDBJ databases">
        <authorList>
            <person name="de Groot N.N."/>
        </authorList>
    </citation>
    <scope>NUCLEOTIDE SEQUENCE [LARGE SCALE GENOMIC DNA]</scope>
    <source>
        <strain evidence="2 3">DSM 18346</strain>
    </source>
</reference>
<dbReference type="Pfam" id="PF07508">
    <property type="entry name" value="Recombinase"/>
    <property type="match status" value="1"/>
</dbReference>
<feature type="domain" description="Resolvase/invertase-type recombinase catalytic" evidence="1">
    <location>
        <begin position="6"/>
        <end position="152"/>
    </location>
</feature>
<dbReference type="InterPro" id="IPR006119">
    <property type="entry name" value="Resolv_N"/>
</dbReference>
<protein>
    <submittedName>
        <fullName evidence="2">Site-specific DNA recombinase</fullName>
    </submittedName>
</protein>
<dbReference type="Gene3D" id="3.40.50.1390">
    <property type="entry name" value="Resolvase, N-terminal catalytic domain"/>
    <property type="match status" value="1"/>
</dbReference>
<dbReference type="Proteomes" id="UP000198718">
    <property type="component" value="Unassembled WGS sequence"/>
</dbReference>
<dbReference type="RefSeq" id="WP_176762049.1">
    <property type="nucleotide sequence ID" value="NZ_FNFP01000001.1"/>
</dbReference>
<dbReference type="SUPFAM" id="SSF53041">
    <property type="entry name" value="Resolvase-like"/>
    <property type="match status" value="1"/>
</dbReference>
<evidence type="ECO:0000313" key="2">
    <source>
        <dbReference type="EMBL" id="SDK13190.1"/>
    </source>
</evidence>
<dbReference type="GO" id="GO:0000150">
    <property type="term" value="F:DNA strand exchange activity"/>
    <property type="evidence" value="ECO:0007669"/>
    <property type="project" value="InterPro"/>
</dbReference>
<dbReference type="Pfam" id="PF13408">
    <property type="entry name" value="Zn_ribbon_recom"/>
    <property type="match status" value="1"/>
</dbReference>
<dbReference type="Gene3D" id="3.90.1750.20">
    <property type="entry name" value="Putative Large Serine Recombinase, Chain B, Domain 2"/>
    <property type="match status" value="2"/>
</dbReference>
<dbReference type="InterPro" id="IPR025827">
    <property type="entry name" value="Zn_ribbon_recom_dom"/>
</dbReference>
<dbReference type="InterPro" id="IPR011109">
    <property type="entry name" value="DNA_bind_recombinase_dom"/>
</dbReference>
<dbReference type="InterPro" id="IPR038109">
    <property type="entry name" value="DNA_bind_recomb_sf"/>
</dbReference>
<evidence type="ECO:0000259" key="1">
    <source>
        <dbReference type="PROSITE" id="PS51736"/>
    </source>
</evidence>
<dbReference type="Pfam" id="PF00239">
    <property type="entry name" value="Resolvase"/>
    <property type="match status" value="1"/>
</dbReference>
<organism evidence="2 3">
    <name type="scientific">Natronincola ferrireducens</name>
    <dbReference type="NCBI Taxonomy" id="393762"/>
    <lineage>
        <taxon>Bacteria</taxon>
        <taxon>Bacillati</taxon>
        <taxon>Bacillota</taxon>
        <taxon>Clostridia</taxon>
        <taxon>Peptostreptococcales</taxon>
        <taxon>Natronincolaceae</taxon>
        <taxon>Natronincola</taxon>
    </lineage>
</organism>